<keyword evidence="2" id="KW-1185">Reference proteome</keyword>
<sequence length="165" mass="16963">MDIALTIPELLRLAAPAGLPPGIGTPTLVGDTLTVEVDPRELPDLPTAARLAARAAGNVTVTVRVLRLSSGVAVLDVTASARSLPAHRLVGLLLGTVENALRNALVVRGVRGDAVRVRPDGPRLEVLVDTAALLAAAPLPPHLRGLGVAGLRLGDGRIHVEVTLP</sequence>
<proteinExistence type="predicted"/>
<gene>
    <name evidence="1" type="ORF">IGS67_05885</name>
</gene>
<reference evidence="1 2" key="1">
    <citation type="submission" date="2020-09" db="EMBL/GenBank/DDBJ databases">
        <title>Flavimobilis rhizosphaerae sp. nov., isolated from rhizosphere soil of Spartina alterniflora.</title>
        <authorList>
            <person name="Hanqin C."/>
        </authorList>
    </citation>
    <scope>NUCLEOTIDE SEQUENCE [LARGE SCALE GENOMIC DNA]</scope>
    <source>
        <strain evidence="1 2">GY 10621</strain>
    </source>
</reference>
<comment type="caution">
    <text evidence="1">The sequence shown here is derived from an EMBL/GenBank/DDBJ whole genome shotgun (WGS) entry which is preliminary data.</text>
</comment>
<dbReference type="EMBL" id="JACZDF010000002">
    <property type="protein sequence ID" value="MBD9699027.1"/>
    <property type="molecule type" value="Genomic_DNA"/>
</dbReference>
<evidence type="ECO:0000313" key="2">
    <source>
        <dbReference type="Proteomes" id="UP000642107"/>
    </source>
</evidence>
<protein>
    <recommendedName>
        <fullName evidence="3">Histidine kinase</fullName>
    </recommendedName>
</protein>
<dbReference type="Proteomes" id="UP000642107">
    <property type="component" value="Unassembled WGS sequence"/>
</dbReference>
<evidence type="ECO:0008006" key="3">
    <source>
        <dbReference type="Google" id="ProtNLM"/>
    </source>
</evidence>
<dbReference type="RefSeq" id="WP_192278755.1">
    <property type="nucleotide sequence ID" value="NZ_JACZDF010000002.1"/>
</dbReference>
<name>A0ABR9DRT0_9MICO</name>
<organism evidence="1 2">
    <name type="scientific">Flavimobilis rhizosphaerae</name>
    <dbReference type="NCBI Taxonomy" id="2775421"/>
    <lineage>
        <taxon>Bacteria</taxon>
        <taxon>Bacillati</taxon>
        <taxon>Actinomycetota</taxon>
        <taxon>Actinomycetes</taxon>
        <taxon>Micrococcales</taxon>
        <taxon>Jonesiaceae</taxon>
        <taxon>Flavimobilis</taxon>
    </lineage>
</organism>
<accession>A0ABR9DRT0</accession>
<evidence type="ECO:0000313" key="1">
    <source>
        <dbReference type="EMBL" id="MBD9699027.1"/>
    </source>
</evidence>